<keyword evidence="2" id="KW-0812">Transmembrane</keyword>
<evidence type="ECO:0000256" key="1">
    <source>
        <dbReference type="SAM" id="MobiDB-lite"/>
    </source>
</evidence>
<evidence type="ECO:0000313" key="4">
    <source>
        <dbReference type="WBParaSite" id="maker-unitig_15155-snap-gene-0.3-mRNA-1"/>
    </source>
</evidence>
<sequence>ELVRAAEEGHDAAAEVLAAGQESGVPFAQLRRVHRSSSHRVGLLARLSNHWVYSLGLHAIGQTRELRDAEAKIKNFRTNSECGQISRRRFSYRSRARFSYRSRARFSYRSRTRFRYSRSRRYSRYSYIGPIYSRRLSPSLMGPVYFGYASRYPMYFNYRRGSSAHGFVPGSWQLASARAAILAIIGGVLLTLGLLIALLVYCCCCSKKRAEAAELCNRRPDRQPGSAPYPPPQPPPYPPPYSRSELAGGEERIGERPEKVWASDPQSRESAITACCPWSPTCRIPARLAAQPALLNQLVEHVAGLEQLNIGELGVPAVHDELGGVQAHVVGQLDGAHGWPAPSRMAVSMSSAVASPRSSMRTASAVHDEAGGVLAGHGRLAQAAAELQQLVEGGLRDVRVRTTSTRRMTGTGLKKCSRRILMAHLRFGTASASSAMPKELVLEANRQPAGAVESSWRSADLAASAADWLVARLAIVLDTSCLASSGRSFSCFLATRSRLVWMLCTALPSNCSFRSTRVTW</sequence>
<evidence type="ECO:0000256" key="2">
    <source>
        <dbReference type="SAM" id="Phobius"/>
    </source>
</evidence>
<organism evidence="3 4">
    <name type="scientific">Macrostomum lignano</name>
    <dbReference type="NCBI Taxonomy" id="282301"/>
    <lineage>
        <taxon>Eukaryota</taxon>
        <taxon>Metazoa</taxon>
        <taxon>Spiralia</taxon>
        <taxon>Lophotrochozoa</taxon>
        <taxon>Platyhelminthes</taxon>
        <taxon>Rhabditophora</taxon>
        <taxon>Macrostomorpha</taxon>
        <taxon>Macrostomida</taxon>
        <taxon>Macrostomidae</taxon>
        <taxon>Macrostomum</taxon>
    </lineage>
</organism>
<name>A0A1I8F323_9PLAT</name>
<feature type="compositionally biased region" description="Pro residues" evidence="1">
    <location>
        <begin position="227"/>
        <end position="241"/>
    </location>
</feature>
<keyword evidence="2" id="KW-0472">Membrane</keyword>
<reference evidence="4" key="1">
    <citation type="submission" date="2016-11" db="UniProtKB">
        <authorList>
            <consortium name="WormBaseParasite"/>
        </authorList>
    </citation>
    <scope>IDENTIFICATION</scope>
</reference>
<keyword evidence="2" id="KW-1133">Transmembrane helix</keyword>
<feature type="region of interest" description="Disordered" evidence="1">
    <location>
        <begin position="219"/>
        <end position="264"/>
    </location>
</feature>
<evidence type="ECO:0000313" key="3">
    <source>
        <dbReference type="Proteomes" id="UP000095280"/>
    </source>
</evidence>
<dbReference type="Proteomes" id="UP000095280">
    <property type="component" value="Unplaced"/>
</dbReference>
<feature type="transmembrane region" description="Helical" evidence="2">
    <location>
        <begin position="179"/>
        <end position="201"/>
    </location>
</feature>
<keyword evidence="3" id="KW-1185">Reference proteome</keyword>
<proteinExistence type="predicted"/>
<dbReference type="AlphaFoldDB" id="A0A1I8F323"/>
<accession>A0A1I8F323</accession>
<dbReference type="WBParaSite" id="maker-unitig_15155-snap-gene-0.3-mRNA-1">
    <property type="protein sequence ID" value="maker-unitig_15155-snap-gene-0.3-mRNA-1"/>
    <property type="gene ID" value="maker-unitig_15155-snap-gene-0.3"/>
</dbReference>
<protein>
    <submittedName>
        <fullName evidence="4">ANK_REP_REGION domain-containing protein</fullName>
    </submittedName>
</protein>
<feature type="compositionally biased region" description="Basic and acidic residues" evidence="1">
    <location>
        <begin position="249"/>
        <end position="261"/>
    </location>
</feature>